<organism evidence="12 13">
    <name type="scientific">Bifidobacterium canis</name>
    <dbReference type="NCBI Taxonomy" id="2610880"/>
    <lineage>
        <taxon>Bacteria</taxon>
        <taxon>Bacillati</taxon>
        <taxon>Actinomycetota</taxon>
        <taxon>Actinomycetes</taxon>
        <taxon>Bifidobacteriales</taxon>
        <taxon>Bifidobacteriaceae</taxon>
        <taxon>Bifidobacterium</taxon>
    </lineage>
</organism>
<keyword evidence="10" id="KW-0915">Sodium</keyword>
<evidence type="ECO:0000256" key="7">
    <source>
        <dbReference type="ARBA" id="ARBA00035120"/>
    </source>
</evidence>
<accession>A0A7K1J4J9</accession>
<feature type="transmembrane region" description="Helical" evidence="10">
    <location>
        <begin position="160"/>
        <end position="181"/>
    </location>
</feature>
<evidence type="ECO:0000256" key="5">
    <source>
        <dbReference type="ARBA" id="ARBA00023136"/>
    </source>
</evidence>
<evidence type="ECO:0000256" key="2">
    <source>
        <dbReference type="ARBA" id="ARBA00022475"/>
    </source>
</evidence>
<dbReference type="EMBL" id="WNLP01000002">
    <property type="protein sequence ID" value="MUH59375.1"/>
    <property type="molecule type" value="Genomic_DNA"/>
</dbReference>
<evidence type="ECO:0000256" key="3">
    <source>
        <dbReference type="ARBA" id="ARBA00022692"/>
    </source>
</evidence>
<comment type="similarity">
    <text evidence="7 10">Belongs to the fluoride channel Fluc/FEX (TC 1.A.43) family.</text>
</comment>
<keyword evidence="13" id="KW-1185">Reference proteome</keyword>
<keyword evidence="10" id="KW-0479">Metal-binding</keyword>
<comment type="subcellular location">
    <subcellularLocation>
        <location evidence="1 10">Cell membrane</location>
        <topology evidence="1 10">Multi-pass membrane protein</topology>
    </subcellularLocation>
</comment>
<protein>
    <recommendedName>
        <fullName evidence="10">Fluoride-specific ion channel FluC</fullName>
    </recommendedName>
</protein>
<sequence>MAAKPEDDSDSTDESVKAHVAIPDEAPQTPQAVQRPEAQEPVDPAIQDFRKELMQPHPTGAAAARRPPSIPLAPSKRVQAKFNPLADGLMYLVVFVGGMFGTAMRYLLWLAWPSAASNHGLLMAFHPSTLVANLLACFMFAVLVSYMSQAVWVKKRTRQLTNGGFGMGLCGGFSTLSAMMVEDITSMHSHAYLGFFLYTLCTFVLAFGFAWFGTWLGLRLARKRTGAHVREQMETIRKPAIGVRVPVNANAAQSTVMPAADDSNPITDELPIISAEEHLDAQEGTHMMGGKTDGHIPSRMRVRRFGCGRALHAQHVDSALVASLIPAVDVHHQHHRRSLRWRCRRRVLLPDGELFNVLDLRRRLPWRFLHVLDRDQRNGVADAWAQIRDCRHLFSDDAGVAVRRCCARLVDRRSRALGSVRH</sequence>
<dbReference type="Pfam" id="PF02537">
    <property type="entry name" value="CRCB"/>
    <property type="match status" value="1"/>
</dbReference>
<comment type="catalytic activity">
    <reaction evidence="8">
        <text>fluoride(in) = fluoride(out)</text>
        <dbReference type="Rhea" id="RHEA:76159"/>
        <dbReference type="ChEBI" id="CHEBI:17051"/>
    </reaction>
    <physiologicalReaction direction="left-to-right" evidence="8">
        <dbReference type="Rhea" id="RHEA:76160"/>
    </physiologicalReaction>
</comment>
<dbReference type="GO" id="GO:0062054">
    <property type="term" value="F:fluoride channel activity"/>
    <property type="evidence" value="ECO:0007669"/>
    <property type="project" value="UniProtKB-UniRule"/>
</dbReference>
<feature type="binding site" evidence="10">
    <location>
        <position position="174"/>
    </location>
    <ligand>
        <name>Na(+)</name>
        <dbReference type="ChEBI" id="CHEBI:29101"/>
        <note>structural</note>
    </ligand>
</feature>
<dbReference type="AlphaFoldDB" id="A0A7K1J4J9"/>
<keyword evidence="5 10" id="KW-0472">Membrane</keyword>
<evidence type="ECO:0000313" key="12">
    <source>
        <dbReference type="EMBL" id="MUH59375.1"/>
    </source>
</evidence>
<keyword evidence="4 10" id="KW-1133">Transmembrane helix</keyword>
<dbReference type="GO" id="GO:0140114">
    <property type="term" value="P:cellular detoxification of fluoride"/>
    <property type="evidence" value="ECO:0007669"/>
    <property type="project" value="UniProtKB-UniRule"/>
</dbReference>
<evidence type="ECO:0000256" key="1">
    <source>
        <dbReference type="ARBA" id="ARBA00004651"/>
    </source>
</evidence>
<evidence type="ECO:0000256" key="9">
    <source>
        <dbReference type="ARBA" id="ARBA00049940"/>
    </source>
</evidence>
<comment type="caution">
    <text evidence="12">The sequence shown here is derived from an EMBL/GenBank/DDBJ whole genome shotgun (WGS) entry which is preliminary data.</text>
</comment>
<keyword evidence="3 10" id="KW-0812">Transmembrane</keyword>
<evidence type="ECO:0000256" key="10">
    <source>
        <dbReference type="HAMAP-Rule" id="MF_00454"/>
    </source>
</evidence>
<dbReference type="Proteomes" id="UP000487882">
    <property type="component" value="Unassembled WGS sequence"/>
</dbReference>
<dbReference type="HAMAP" id="MF_00454">
    <property type="entry name" value="FluC"/>
    <property type="match status" value="1"/>
</dbReference>
<gene>
    <name evidence="10" type="primary">fluC</name>
    <name evidence="10" type="synonym">crcB</name>
    <name evidence="12" type="ORF">GSD1FS_0696</name>
</gene>
<evidence type="ECO:0000256" key="4">
    <source>
        <dbReference type="ARBA" id="ARBA00022989"/>
    </source>
</evidence>
<dbReference type="GO" id="GO:0005886">
    <property type="term" value="C:plasma membrane"/>
    <property type="evidence" value="ECO:0007669"/>
    <property type="project" value="UniProtKB-SubCell"/>
</dbReference>
<feature type="transmembrane region" description="Helical" evidence="10">
    <location>
        <begin position="193"/>
        <end position="218"/>
    </location>
</feature>
<comment type="function">
    <text evidence="9 10">Fluoride-specific ion channel. Important for reducing fluoride concentration in the cell, thus reducing its toxicity.</text>
</comment>
<reference evidence="12 13" key="1">
    <citation type="submission" date="2019-09" db="EMBL/GenBank/DDBJ databases">
        <title>Bifidobacterium canis sp. nov., isolated from the digestive tract of German Shepherd dog puppy.</title>
        <authorList>
            <person name="Bunesova V."/>
        </authorList>
    </citation>
    <scope>NUCLEOTIDE SEQUENCE [LARGE SCALE GENOMIC DNA]</scope>
    <source>
        <strain evidence="12 13">GSD1FS</strain>
    </source>
</reference>
<evidence type="ECO:0000256" key="11">
    <source>
        <dbReference type="SAM" id="MobiDB-lite"/>
    </source>
</evidence>
<feature type="region of interest" description="Disordered" evidence="11">
    <location>
        <begin position="1"/>
        <end position="40"/>
    </location>
</feature>
<proteinExistence type="inferred from homology"/>
<feature type="binding site" evidence="10">
    <location>
        <position position="171"/>
    </location>
    <ligand>
        <name>Na(+)</name>
        <dbReference type="ChEBI" id="CHEBI:29101"/>
        <note>structural</note>
    </ligand>
</feature>
<evidence type="ECO:0000256" key="6">
    <source>
        <dbReference type="ARBA" id="ARBA00023303"/>
    </source>
</evidence>
<evidence type="ECO:0000256" key="8">
    <source>
        <dbReference type="ARBA" id="ARBA00035585"/>
    </source>
</evidence>
<evidence type="ECO:0000313" key="13">
    <source>
        <dbReference type="Proteomes" id="UP000487882"/>
    </source>
</evidence>
<feature type="transmembrane region" description="Helical" evidence="10">
    <location>
        <begin position="89"/>
        <end position="112"/>
    </location>
</feature>
<keyword evidence="2 10" id="KW-1003">Cell membrane</keyword>
<comment type="activity regulation">
    <text evidence="10">Na(+) is not transported, but it plays an essential structural role and its presence is essential for fluoride channel function.</text>
</comment>
<feature type="transmembrane region" description="Helical" evidence="10">
    <location>
        <begin position="124"/>
        <end position="148"/>
    </location>
</feature>
<dbReference type="InterPro" id="IPR003691">
    <property type="entry name" value="FluC"/>
</dbReference>
<keyword evidence="6 10" id="KW-0407">Ion channel</keyword>
<dbReference type="GO" id="GO:0046872">
    <property type="term" value="F:metal ion binding"/>
    <property type="evidence" value="ECO:0007669"/>
    <property type="project" value="UniProtKB-KW"/>
</dbReference>
<keyword evidence="10" id="KW-0406">Ion transport</keyword>
<keyword evidence="10" id="KW-0813">Transport</keyword>
<name>A0A7K1J4J9_9BIFI</name>